<gene>
    <name evidence="1" type="ORF">HPS56_12230</name>
</gene>
<dbReference type="Proteomes" id="UP000714420">
    <property type="component" value="Unassembled WGS sequence"/>
</dbReference>
<sequence>MMRLFQILCIIFAVFAVSCKEETSPEELAAKAAKIYYEHLFSGNYSEYLSGLDGTDSIPENYREQLLVNVKQFVVSQKAIHNGIGEVRVLRSQTDSVAGYTNVFLLLCFGDSVKEEVVVPMVERDGVWRMK</sequence>
<protein>
    <recommendedName>
        <fullName evidence="3">DUF4878 domain-containing protein</fullName>
    </recommendedName>
</protein>
<dbReference type="EMBL" id="JABKKF010000015">
    <property type="protein sequence ID" value="NPD93089.1"/>
    <property type="molecule type" value="Genomic_DNA"/>
</dbReference>
<dbReference type="PROSITE" id="PS51257">
    <property type="entry name" value="PROKAR_LIPOPROTEIN"/>
    <property type="match status" value="1"/>
</dbReference>
<accession>A0ABX2ASA7</accession>
<dbReference type="RefSeq" id="WP_172277071.1">
    <property type="nucleotide sequence ID" value="NZ_CASGMU010000019.1"/>
</dbReference>
<organism evidence="1 2">
    <name type="scientific">Xylanibacter muris</name>
    <dbReference type="NCBI Taxonomy" id="2736290"/>
    <lineage>
        <taxon>Bacteria</taxon>
        <taxon>Pseudomonadati</taxon>
        <taxon>Bacteroidota</taxon>
        <taxon>Bacteroidia</taxon>
        <taxon>Bacteroidales</taxon>
        <taxon>Prevotellaceae</taxon>
        <taxon>Xylanibacter</taxon>
    </lineage>
</organism>
<comment type="caution">
    <text evidence="1">The sequence shown here is derived from an EMBL/GenBank/DDBJ whole genome shotgun (WGS) entry which is preliminary data.</text>
</comment>
<evidence type="ECO:0000313" key="1">
    <source>
        <dbReference type="EMBL" id="NPD93089.1"/>
    </source>
</evidence>
<dbReference type="Gene3D" id="3.10.450.50">
    <property type="match status" value="1"/>
</dbReference>
<reference evidence="1 2" key="1">
    <citation type="submission" date="2020-05" db="EMBL/GenBank/DDBJ databases">
        <title>Distinct polysaccharide utilization as determinants for interspecies competition between intestinal Prevotella spp.</title>
        <authorList>
            <person name="Galvez E.J.C."/>
            <person name="Iljazovic A."/>
            <person name="Strowig T."/>
        </authorList>
    </citation>
    <scope>NUCLEOTIDE SEQUENCE [LARGE SCALE GENOMIC DNA]</scope>
    <source>
        <strain evidence="1 2">PMUR</strain>
    </source>
</reference>
<keyword evidence="2" id="KW-1185">Reference proteome</keyword>
<evidence type="ECO:0008006" key="3">
    <source>
        <dbReference type="Google" id="ProtNLM"/>
    </source>
</evidence>
<evidence type="ECO:0000313" key="2">
    <source>
        <dbReference type="Proteomes" id="UP000714420"/>
    </source>
</evidence>
<name>A0ABX2ASA7_9BACT</name>
<proteinExistence type="predicted"/>